<proteinExistence type="predicted"/>
<reference evidence="2" key="1">
    <citation type="submission" date="2023-06" db="EMBL/GenBank/DDBJ databases">
        <title>Genome-scale phylogeny and comparative genomics of the fungal order Sordariales.</title>
        <authorList>
            <consortium name="Lawrence Berkeley National Laboratory"/>
            <person name="Hensen N."/>
            <person name="Bonometti L."/>
            <person name="Westerberg I."/>
            <person name="Brannstrom I.O."/>
            <person name="Guillou S."/>
            <person name="Cros-Aarteil S."/>
            <person name="Calhoun S."/>
            <person name="Haridas S."/>
            <person name="Kuo A."/>
            <person name="Mondo S."/>
            <person name="Pangilinan J."/>
            <person name="Riley R."/>
            <person name="Labutti K."/>
            <person name="Andreopoulos B."/>
            <person name="Lipzen A."/>
            <person name="Chen C."/>
            <person name="Yanf M."/>
            <person name="Daum C."/>
            <person name="Ng V."/>
            <person name="Clum A."/>
            <person name="Steindorff A."/>
            <person name="Ohm R."/>
            <person name="Martin F."/>
            <person name="Silar P."/>
            <person name="Natvig D."/>
            <person name="Lalanne C."/>
            <person name="Gautier V."/>
            <person name="Ament-Velasquez S.L."/>
            <person name="Kruys A."/>
            <person name="Hutchinson M.I."/>
            <person name="Powell A.J."/>
            <person name="Barry K."/>
            <person name="Miller A.N."/>
            <person name="Grigoriev I.V."/>
            <person name="Debuchy R."/>
            <person name="Gladieux P."/>
            <person name="Thoren M.H."/>
            <person name="Johannesson H."/>
        </authorList>
    </citation>
    <scope>NUCLEOTIDE SEQUENCE</scope>
    <source>
        <strain evidence="2">CBS 606.72</strain>
    </source>
</reference>
<organism evidence="2 3">
    <name type="scientific">Immersiella caudata</name>
    <dbReference type="NCBI Taxonomy" id="314043"/>
    <lineage>
        <taxon>Eukaryota</taxon>
        <taxon>Fungi</taxon>
        <taxon>Dikarya</taxon>
        <taxon>Ascomycota</taxon>
        <taxon>Pezizomycotina</taxon>
        <taxon>Sordariomycetes</taxon>
        <taxon>Sordariomycetidae</taxon>
        <taxon>Sordariales</taxon>
        <taxon>Lasiosphaeriaceae</taxon>
        <taxon>Immersiella</taxon>
    </lineage>
</organism>
<comment type="caution">
    <text evidence="2">The sequence shown here is derived from an EMBL/GenBank/DDBJ whole genome shotgun (WGS) entry which is preliminary data.</text>
</comment>
<protein>
    <submittedName>
        <fullName evidence="2">Uncharacterized protein</fullName>
    </submittedName>
</protein>
<gene>
    <name evidence="2" type="ORF">B0T14DRAFT_567026</name>
</gene>
<dbReference type="AlphaFoldDB" id="A0AA39WRI0"/>
<name>A0AA39WRI0_9PEZI</name>
<feature type="compositionally biased region" description="Polar residues" evidence="1">
    <location>
        <begin position="44"/>
        <end position="58"/>
    </location>
</feature>
<evidence type="ECO:0000256" key="1">
    <source>
        <dbReference type="SAM" id="MobiDB-lite"/>
    </source>
</evidence>
<feature type="region of interest" description="Disordered" evidence="1">
    <location>
        <begin position="21"/>
        <end position="65"/>
    </location>
</feature>
<dbReference type="Proteomes" id="UP001175000">
    <property type="component" value="Unassembled WGS sequence"/>
</dbReference>
<feature type="compositionally biased region" description="Basic and acidic residues" evidence="1">
    <location>
        <begin position="21"/>
        <end position="43"/>
    </location>
</feature>
<keyword evidence="3" id="KW-1185">Reference proteome</keyword>
<evidence type="ECO:0000313" key="3">
    <source>
        <dbReference type="Proteomes" id="UP001175000"/>
    </source>
</evidence>
<dbReference type="EMBL" id="JAULSU010000004">
    <property type="protein sequence ID" value="KAK0620261.1"/>
    <property type="molecule type" value="Genomic_DNA"/>
</dbReference>
<sequence>MSLQDILDLEDRLIRMVDDLTRSPEPEPKNHNDQADHQQHVNHESSPFSLQSLNNSEGYSPGILDDSETRAQTLQQHSIQEHHHRNSDIHEHWQLPQTRNFAIQPPRDLTIKPPYSDLMGFVVGGRRAKVTRNRTRVPAATKGTDVTRVTIIEGPRGIVDGEALGFFFRANFEFQLDGPVLTRWENKTARSLEWRFGSYRAQAQAALVYTREHLHIFGGTRVLFGQDPCASYGR</sequence>
<accession>A0AA39WRI0</accession>
<evidence type="ECO:0000313" key="2">
    <source>
        <dbReference type="EMBL" id="KAK0620261.1"/>
    </source>
</evidence>